<dbReference type="EMBL" id="JAUEPU010000014">
    <property type="protein sequence ID" value="KAK0496916.1"/>
    <property type="molecule type" value="Genomic_DNA"/>
</dbReference>
<reference evidence="1" key="1">
    <citation type="submission" date="2023-06" db="EMBL/GenBank/DDBJ databases">
        <authorList>
            <consortium name="Lawrence Berkeley National Laboratory"/>
            <person name="Ahrendt S."/>
            <person name="Sahu N."/>
            <person name="Indic B."/>
            <person name="Wong-Bajracharya J."/>
            <person name="Merenyi Z."/>
            <person name="Ke H.-M."/>
            <person name="Monk M."/>
            <person name="Kocsube S."/>
            <person name="Drula E."/>
            <person name="Lipzen A."/>
            <person name="Balint B."/>
            <person name="Henrissat B."/>
            <person name="Andreopoulos B."/>
            <person name="Martin F.M."/>
            <person name="Harder C.B."/>
            <person name="Rigling D."/>
            <person name="Ford K.L."/>
            <person name="Foster G.D."/>
            <person name="Pangilinan J."/>
            <person name="Papanicolaou A."/>
            <person name="Barry K."/>
            <person name="LaButti K."/>
            <person name="Viragh M."/>
            <person name="Koriabine M."/>
            <person name="Yan M."/>
            <person name="Riley R."/>
            <person name="Champramary S."/>
            <person name="Plett K.L."/>
            <person name="Tsai I.J."/>
            <person name="Slot J."/>
            <person name="Sipos G."/>
            <person name="Plett J."/>
            <person name="Nagy L.G."/>
            <person name="Grigoriev I.V."/>
        </authorList>
    </citation>
    <scope>NUCLEOTIDE SEQUENCE</scope>
    <source>
        <strain evidence="1">HWK02</strain>
    </source>
</reference>
<keyword evidence="2" id="KW-1185">Reference proteome</keyword>
<evidence type="ECO:0000313" key="1">
    <source>
        <dbReference type="EMBL" id="KAK0496916.1"/>
    </source>
</evidence>
<organism evidence="1 2">
    <name type="scientific">Armillaria luteobubalina</name>
    <dbReference type="NCBI Taxonomy" id="153913"/>
    <lineage>
        <taxon>Eukaryota</taxon>
        <taxon>Fungi</taxon>
        <taxon>Dikarya</taxon>
        <taxon>Basidiomycota</taxon>
        <taxon>Agaricomycotina</taxon>
        <taxon>Agaricomycetes</taxon>
        <taxon>Agaricomycetidae</taxon>
        <taxon>Agaricales</taxon>
        <taxon>Marasmiineae</taxon>
        <taxon>Physalacriaceae</taxon>
        <taxon>Armillaria</taxon>
    </lineage>
</organism>
<evidence type="ECO:0000313" key="2">
    <source>
        <dbReference type="Proteomes" id="UP001175228"/>
    </source>
</evidence>
<proteinExistence type="predicted"/>
<accession>A0AA39TPN1</accession>
<dbReference type="Proteomes" id="UP001175228">
    <property type="component" value="Unassembled WGS sequence"/>
</dbReference>
<comment type="caution">
    <text evidence="1">The sequence shown here is derived from an EMBL/GenBank/DDBJ whole genome shotgun (WGS) entry which is preliminary data.</text>
</comment>
<gene>
    <name evidence="1" type="ORF">EDD18DRAFT_1105232</name>
</gene>
<dbReference type="AlphaFoldDB" id="A0AA39TPN1"/>
<sequence>MFKNVIALKSVKGEPNLETWQKLQVIFEHLDNHCMSEEEYEVNDIDGHKMQYFVVKLCEWRHGDVTGMLHTVDIMGRAEALWNEKGSKPVPRIPNPNKFMAKKVPIGLLQAFYNLSWIQKQGPHVIEELQISKEVFHIVKVAFEVLISLNFHGNGNTKLNKYW</sequence>
<name>A0AA39TPN1_9AGAR</name>
<protein>
    <submittedName>
        <fullName evidence="1">Uncharacterized protein</fullName>
    </submittedName>
</protein>